<protein>
    <submittedName>
        <fullName evidence="6">Inner membrane protein YfdC</fullName>
    </submittedName>
</protein>
<dbReference type="PANTHER" id="PTHR30520:SF2">
    <property type="entry name" value="INNER MEMBRANE PROTEIN YFDC"/>
    <property type="match status" value="1"/>
</dbReference>
<dbReference type="PANTHER" id="PTHR30520">
    <property type="entry name" value="FORMATE TRANSPORTER-RELATED"/>
    <property type="match status" value="1"/>
</dbReference>
<dbReference type="Pfam" id="PF01226">
    <property type="entry name" value="Form_Nir_trans"/>
    <property type="match status" value="1"/>
</dbReference>
<sequence>MGDRVPGEAGGAAETLSELPAAPRPFAVHEAVRADGEADLVRPARSLFWSALAAGLAIGFSFFVPGLLHARLPDAGWRPLLAALGYPVGFVLVILGRQQLFTQNTLTVILPLLERPDARTLRGVVRVWTIVLAGNLLGAVLVGWVAAATSLFTDDVRASLAEMSAPVAALSVGDALLRGVFAGWLIALLVWLLPVAESSRVTTIFLATYVVALGSFPQIVTAVVAATYAAVVGHAPPASLAGGVLLPVLVGNILGGVVLVASLNHAQASDSG</sequence>
<evidence type="ECO:0000313" key="6">
    <source>
        <dbReference type="EMBL" id="CAA9541828.1"/>
    </source>
</evidence>
<evidence type="ECO:0000256" key="5">
    <source>
        <dbReference type="SAM" id="Phobius"/>
    </source>
</evidence>
<dbReference type="EMBL" id="CADCWF010000048">
    <property type="protein sequence ID" value="CAA9541828.1"/>
    <property type="molecule type" value="Genomic_DNA"/>
</dbReference>
<keyword evidence="3 5" id="KW-1133">Transmembrane helix</keyword>
<evidence type="ECO:0000256" key="4">
    <source>
        <dbReference type="ARBA" id="ARBA00023136"/>
    </source>
</evidence>
<gene>
    <name evidence="6" type="ORF">AVDCRST_MAG59-901</name>
</gene>
<name>A0A6J4U5U7_9BACT</name>
<feature type="transmembrane region" description="Helical" evidence="5">
    <location>
        <begin position="167"/>
        <end position="192"/>
    </location>
</feature>
<feature type="transmembrane region" description="Helical" evidence="5">
    <location>
        <begin position="47"/>
        <end position="70"/>
    </location>
</feature>
<comment type="subcellular location">
    <subcellularLocation>
        <location evidence="1">Membrane</location>
        <topology evidence="1">Multi-pass membrane protein</topology>
    </subcellularLocation>
</comment>
<dbReference type="GO" id="GO:0005886">
    <property type="term" value="C:plasma membrane"/>
    <property type="evidence" value="ECO:0007669"/>
    <property type="project" value="TreeGrafter"/>
</dbReference>
<accession>A0A6J4U5U7</accession>
<dbReference type="GO" id="GO:0015499">
    <property type="term" value="F:formate transmembrane transporter activity"/>
    <property type="evidence" value="ECO:0007669"/>
    <property type="project" value="TreeGrafter"/>
</dbReference>
<evidence type="ECO:0000256" key="1">
    <source>
        <dbReference type="ARBA" id="ARBA00004141"/>
    </source>
</evidence>
<dbReference type="AlphaFoldDB" id="A0A6J4U5U7"/>
<feature type="transmembrane region" description="Helical" evidence="5">
    <location>
        <begin position="240"/>
        <end position="263"/>
    </location>
</feature>
<dbReference type="InterPro" id="IPR000292">
    <property type="entry name" value="For/NO2_transpt"/>
</dbReference>
<feature type="transmembrane region" description="Helical" evidence="5">
    <location>
        <begin position="76"/>
        <end position="95"/>
    </location>
</feature>
<feature type="transmembrane region" description="Helical" evidence="5">
    <location>
        <begin position="204"/>
        <end position="228"/>
    </location>
</feature>
<organism evidence="6">
    <name type="scientific">uncultured Thermomicrobiales bacterium</name>
    <dbReference type="NCBI Taxonomy" id="1645740"/>
    <lineage>
        <taxon>Bacteria</taxon>
        <taxon>Pseudomonadati</taxon>
        <taxon>Thermomicrobiota</taxon>
        <taxon>Thermomicrobia</taxon>
        <taxon>Thermomicrobiales</taxon>
        <taxon>environmental samples</taxon>
    </lineage>
</organism>
<evidence type="ECO:0000256" key="2">
    <source>
        <dbReference type="ARBA" id="ARBA00022692"/>
    </source>
</evidence>
<feature type="transmembrane region" description="Helical" evidence="5">
    <location>
        <begin position="125"/>
        <end position="147"/>
    </location>
</feature>
<reference evidence="6" key="1">
    <citation type="submission" date="2020-02" db="EMBL/GenBank/DDBJ databases">
        <authorList>
            <person name="Meier V. D."/>
        </authorList>
    </citation>
    <scope>NUCLEOTIDE SEQUENCE</scope>
    <source>
        <strain evidence="6">AVDCRST_MAG59</strain>
    </source>
</reference>
<keyword evidence="2 5" id="KW-0812">Transmembrane</keyword>
<proteinExistence type="predicted"/>
<keyword evidence="4 5" id="KW-0472">Membrane</keyword>
<dbReference type="InterPro" id="IPR023271">
    <property type="entry name" value="Aquaporin-like"/>
</dbReference>
<evidence type="ECO:0000256" key="3">
    <source>
        <dbReference type="ARBA" id="ARBA00022989"/>
    </source>
</evidence>
<dbReference type="Gene3D" id="1.20.1080.10">
    <property type="entry name" value="Glycerol uptake facilitator protein"/>
    <property type="match status" value="1"/>
</dbReference>